<dbReference type="EMBL" id="JBEXAC010000002">
    <property type="protein sequence ID" value="MET7000319.1"/>
    <property type="molecule type" value="Genomic_DNA"/>
</dbReference>
<dbReference type="RefSeq" id="WP_354662879.1">
    <property type="nucleotide sequence ID" value="NZ_JBEXAC010000002.1"/>
</dbReference>
<dbReference type="Pfam" id="PF07729">
    <property type="entry name" value="FCD"/>
    <property type="match status" value="1"/>
</dbReference>
<evidence type="ECO:0000256" key="2">
    <source>
        <dbReference type="ARBA" id="ARBA00023125"/>
    </source>
</evidence>
<proteinExistence type="predicted"/>
<dbReference type="InterPro" id="IPR000524">
    <property type="entry name" value="Tscrpt_reg_HTH_GntR"/>
</dbReference>
<dbReference type="PANTHER" id="PTHR43537">
    <property type="entry name" value="TRANSCRIPTIONAL REGULATOR, GNTR FAMILY"/>
    <property type="match status" value="1"/>
</dbReference>
<keyword evidence="3" id="KW-0804">Transcription</keyword>
<dbReference type="Gene3D" id="1.20.120.530">
    <property type="entry name" value="GntR ligand-binding domain-like"/>
    <property type="match status" value="1"/>
</dbReference>
<dbReference type="SMART" id="SM00895">
    <property type="entry name" value="FCD"/>
    <property type="match status" value="1"/>
</dbReference>
<dbReference type="SUPFAM" id="SSF46785">
    <property type="entry name" value="Winged helix' DNA-binding domain"/>
    <property type="match status" value="1"/>
</dbReference>
<dbReference type="InterPro" id="IPR008920">
    <property type="entry name" value="TF_FadR/GntR_C"/>
</dbReference>
<dbReference type="InterPro" id="IPR036388">
    <property type="entry name" value="WH-like_DNA-bd_sf"/>
</dbReference>
<keyword evidence="2" id="KW-0238">DNA-binding</keyword>
<evidence type="ECO:0000256" key="1">
    <source>
        <dbReference type="ARBA" id="ARBA00023015"/>
    </source>
</evidence>
<dbReference type="Proteomes" id="UP001549749">
    <property type="component" value="Unassembled WGS sequence"/>
</dbReference>
<comment type="caution">
    <text evidence="5">The sequence shown here is derived from an EMBL/GenBank/DDBJ whole genome shotgun (WGS) entry which is preliminary data.</text>
</comment>
<dbReference type="Gene3D" id="1.10.10.10">
    <property type="entry name" value="Winged helix-like DNA-binding domain superfamily/Winged helix DNA-binding domain"/>
    <property type="match status" value="1"/>
</dbReference>
<name>A0ABV2TBB2_9BACT</name>
<dbReference type="InterPro" id="IPR011711">
    <property type="entry name" value="GntR_C"/>
</dbReference>
<keyword evidence="6" id="KW-1185">Reference proteome</keyword>
<protein>
    <submittedName>
        <fullName evidence="5">GntR family transcriptional regulator</fullName>
    </submittedName>
</protein>
<evidence type="ECO:0000313" key="6">
    <source>
        <dbReference type="Proteomes" id="UP001549749"/>
    </source>
</evidence>
<dbReference type="SUPFAM" id="SSF48008">
    <property type="entry name" value="GntR ligand-binding domain-like"/>
    <property type="match status" value="1"/>
</dbReference>
<keyword evidence="1" id="KW-0805">Transcription regulation</keyword>
<dbReference type="Pfam" id="PF00392">
    <property type="entry name" value="GntR"/>
    <property type="match status" value="1"/>
</dbReference>
<accession>A0ABV2TBB2</accession>
<organism evidence="5 6">
    <name type="scientific">Chitinophaga defluvii</name>
    <dbReference type="NCBI Taxonomy" id="3163343"/>
    <lineage>
        <taxon>Bacteria</taxon>
        <taxon>Pseudomonadati</taxon>
        <taxon>Bacteroidota</taxon>
        <taxon>Chitinophagia</taxon>
        <taxon>Chitinophagales</taxon>
        <taxon>Chitinophagaceae</taxon>
        <taxon>Chitinophaga</taxon>
    </lineage>
</organism>
<dbReference type="PROSITE" id="PS50949">
    <property type="entry name" value="HTH_GNTR"/>
    <property type="match status" value="1"/>
</dbReference>
<dbReference type="InterPro" id="IPR036390">
    <property type="entry name" value="WH_DNA-bd_sf"/>
</dbReference>
<gene>
    <name evidence="5" type="ORF">ABR189_23205</name>
</gene>
<feature type="domain" description="HTH gntR-type" evidence="4">
    <location>
        <begin position="4"/>
        <end position="71"/>
    </location>
</feature>
<dbReference type="PANTHER" id="PTHR43537:SF24">
    <property type="entry name" value="GLUCONATE OPERON TRANSCRIPTIONAL REPRESSOR"/>
    <property type="match status" value="1"/>
</dbReference>
<evidence type="ECO:0000313" key="5">
    <source>
        <dbReference type="EMBL" id="MET7000319.1"/>
    </source>
</evidence>
<sequence>MKEGSLANMVYAEFRKMILSNQLTRGSRLVESWWAQKLNVSRVAVREALIRLSGESLVEFGEKGGCFVKSITAEDVVEIKELREVLELGALKLLSERYDKEVIAKLEKICEDFSVMVSGGYLSGACEADVKFHEAIMEGSKNARLLHIYKSSNIPLFHFKLGSSQSEMNDYELTDVEHRKIVKALKKKDYETARETLIIHLDRGEKAMLGMVPTGHNAVAG</sequence>
<evidence type="ECO:0000256" key="3">
    <source>
        <dbReference type="ARBA" id="ARBA00023163"/>
    </source>
</evidence>
<evidence type="ECO:0000259" key="4">
    <source>
        <dbReference type="PROSITE" id="PS50949"/>
    </source>
</evidence>
<reference evidence="5 6" key="1">
    <citation type="submission" date="2024-06" db="EMBL/GenBank/DDBJ databases">
        <title>Chitinophaga defluvii sp. nov., isolated from municipal sewage.</title>
        <authorList>
            <person name="Zhang L."/>
        </authorList>
    </citation>
    <scope>NUCLEOTIDE SEQUENCE [LARGE SCALE GENOMIC DNA]</scope>
    <source>
        <strain evidence="5 6">H8</strain>
    </source>
</reference>
<dbReference type="SMART" id="SM00345">
    <property type="entry name" value="HTH_GNTR"/>
    <property type="match status" value="1"/>
</dbReference>